<gene>
    <name evidence="2" type="ORF">VPK24_07670</name>
</gene>
<name>A0ABW7C8L5_9CYAN</name>
<organism evidence="2 3">
    <name type="scientific">Limnothrix redekei LRLZ20PSL1</name>
    <dbReference type="NCBI Taxonomy" id="3112953"/>
    <lineage>
        <taxon>Bacteria</taxon>
        <taxon>Bacillati</taxon>
        <taxon>Cyanobacteriota</taxon>
        <taxon>Cyanophyceae</taxon>
        <taxon>Pseudanabaenales</taxon>
        <taxon>Pseudanabaenaceae</taxon>
        <taxon>Limnothrix</taxon>
    </lineage>
</organism>
<keyword evidence="3" id="KW-1185">Reference proteome</keyword>
<keyword evidence="1" id="KW-0472">Membrane</keyword>
<dbReference type="Proteomes" id="UP001604335">
    <property type="component" value="Unassembled WGS sequence"/>
</dbReference>
<protein>
    <submittedName>
        <fullName evidence="2">Uncharacterized protein</fullName>
    </submittedName>
</protein>
<evidence type="ECO:0000313" key="3">
    <source>
        <dbReference type="Proteomes" id="UP001604335"/>
    </source>
</evidence>
<comment type="caution">
    <text evidence="2">The sequence shown here is derived from an EMBL/GenBank/DDBJ whole genome shotgun (WGS) entry which is preliminary data.</text>
</comment>
<reference evidence="3" key="1">
    <citation type="journal article" date="2024" name="Algal Res.">
        <title>Biochemical, toxicological and genomic investigation of a high-biomass producing Limnothrix strain isolated from Italian shallow drinking water reservoir.</title>
        <authorList>
            <person name="Simonazzi M."/>
            <person name="Shishido T.K."/>
            <person name="Delbaje E."/>
            <person name="Wahlsten M."/>
            <person name="Fewer D.P."/>
            <person name="Sivonen K."/>
            <person name="Pezzolesi L."/>
            <person name="Pistocchi R."/>
        </authorList>
    </citation>
    <scope>NUCLEOTIDE SEQUENCE [LARGE SCALE GENOMIC DNA]</scope>
    <source>
        <strain evidence="3">LRLZ20PSL1</strain>
    </source>
</reference>
<feature type="transmembrane region" description="Helical" evidence="1">
    <location>
        <begin position="47"/>
        <end position="71"/>
    </location>
</feature>
<sequence length="102" mass="10605">MRGFAQFVLIANSLFFGALLPPGLLAAVASPSLFAQANSAAPIGAGLAWVAIALFPPVAIVGLTGGWVLWLRGRSRQGAIFSSLPYANWLLLLLGQWVAGLS</sequence>
<keyword evidence="1" id="KW-0812">Transmembrane</keyword>
<keyword evidence="1" id="KW-1133">Transmembrane helix</keyword>
<evidence type="ECO:0000256" key="1">
    <source>
        <dbReference type="SAM" id="Phobius"/>
    </source>
</evidence>
<proteinExistence type="predicted"/>
<dbReference type="RefSeq" id="WP_393011883.1">
    <property type="nucleotide sequence ID" value="NZ_JAZAQF010000044.1"/>
</dbReference>
<evidence type="ECO:0000313" key="2">
    <source>
        <dbReference type="EMBL" id="MFG3817511.1"/>
    </source>
</evidence>
<accession>A0ABW7C8L5</accession>
<dbReference type="EMBL" id="JAZAQF010000044">
    <property type="protein sequence ID" value="MFG3817511.1"/>
    <property type="molecule type" value="Genomic_DNA"/>
</dbReference>
<feature type="transmembrane region" description="Helical" evidence="1">
    <location>
        <begin position="78"/>
        <end position="99"/>
    </location>
</feature>